<dbReference type="VEuPathDB" id="TriTrypDB:Lsey_0049_0190"/>
<feature type="compositionally biased region" description="Low complexity" evidence="1">
    <location>
        <begin position="80"/>
        <end position="98"/>
    </location>
</feature>
<feature type="region of interest" description="Disordered" evidence="1">
    <location>
        <begin position="195"/>
        <end position="221"/>
    </location>
</feature>
<dbReference type="EMBL" id="LJSK01000049">
    <property type="protein sequence ID" value="KPI88472.1"/>
    <property type="molecule type" value="Genomic_DNA"/>
</dbReference>
<dbReference type="OrthoDB" id="265179at2759"/>
<feature type="region of interest" description="Disordered" evidence="1">
    <location>
        <begin position="1"/>
        <end position="26"/>
    </location>
</feature>
<reference evidence="2 3" key="1">
    <citation type="journal article" date="2015" name="PLoS Pathog.">
        <title>Leptomonas seymouri: Adaptations to the Dixenous Life Cycle Analyzed by Genome Sequencing, Transcriptome Profiling and Co-infection with Leishmania donovani.</title>
        <authorList>
            <person name="Kraeva N."/>
            <person name="Butenko A."/>
            <person name="Hlavacova J."/>
            <person name="Kostygov A."/>
            <person name="Myskova J."/>
            <person name="Grybchuk D."/>
            <person name="Lestinova T."/>
            <person name="Votypka J."/>
            <person name="Volf P."/>
            <person name="Opperdoes F."/>
            <person name="Flegontov P."/>
            <person name="Lukes J."/>
            <person name="Yurchenko V."/>
        </authorList>
    </citation>
    <scope>NUCLEOTIDE SEQUENCE [LARGE SCALE GENOMIC DNA]</scope>
    <source>
        <strain evidence="2 3">ATCC 30220</strain>
    </source>
</reference>
<dbReference type="Proteomes" id="UP000038009">
    <property type="component" value="Unassembled WGS sequence"/>
</dbReference>
<feature type="compositionally biased region" description="Low complexity" evidence="1">
    <location>
        <begin position="1"/>
        <end position="14"/>
    </location>
</feature>
<protein>
    <submittedName>
        <fullName evidence="2">Uncharacterized protein</fullName>
    </submittedName>
</protein>
<evidence type="ECO:0000313" key="2">
    <source>
        <dbReference type="EMBL" id="KPI88472.1"/>
    </source>
</evidence>
<organism evidence="2 3">
    <name type="scientific">Leptomonas seymouri</name>
    <dbReference type="NCBI Taxonomy" id="5684"/>
    <lineage>
        <taxon>Eukaryota</taxon>
        <taxon>Discoba</taxon>
        <taxon>Euglenozoa</taxon>
        <taxon>Kinetoplastea</taxon>
        <taxon>Metakinetoplastina</taxon>
        <taxon>Trypanosomatida</taxon>
        <taxon>Trypanosomatidae</taxon>
        <taxon>Leishmaniinae</taxon>
        <taxon>Leptomonas</taxon>
    </lineage>
</organism>
<feature type="region of interest" description="Disordered" evidence="1">
    <location>
        <begin position="67"/>
        <end position="101"/>
    </location>
</feature>
<gene>
    <name evidence="2" type="ORF">ABL78_2434</name>
</gene>
<name>A0A0N1I988_LEPSE</name>
<dbReference type="OMA" id="HCVAERR"/>
<sequence length="241" mass="25598">MPLQAESLSNSYESSDSEGEWGGGQRRGRLTAAEELRAQLDDCLSLYGSRFVSPDISAQCIQRWKAGASAGPSGDRDQTSAGLLAQPPPASASVPPSQDDCGEVEAFDTSTVATVVVLLDGANATTRGPLRGVVVCFQYWAGFTVFAERHYASEVEARAEMVSLVKGASTIADMAHGKPGWTLLLEETAAKNISEGSRHETVYPDESTGAYRGDGSADEGANEEEGLAYESLMALLVHRYL</sequence>
<accession>A0A0N1I988</accession>
<evidence type="ECO:0000313" key="3">
    <source>
        <dbReference type="Proteomes" id="UP000038009"/>
    </source>
</evidence>
<evidence type="ECO:0000256" key="1">
    <source>
        <dbReference type="SAM" id="MobiDB-lite"/>
    </source>
</evidence>
<proteinExistence type="predicted"/>
<dbReference type="AlphaFoldDB" id="A0A0N1I988"/>
<keyword evidence="3" id="KW-1185">Reference proteome</keyword>
<comment type="caution">
    <text evidence="2">The sequence shown here is derived from an EMBL/GenBank/DDBJ whole genome shotgun (WGS) entry which is preliminary data.</text>
</comment>